<evidence type="ECO:0000313" key="2">
    <source>
        <dbReference type="Proteomes" id="UP000216998"/>
    </source>
</evidence>
<evidence type="ECO:0008006" key="3">
    <source>
        <dbReference type="Google" id="ProtNLM"/>
    </source>
</evidence>
<comment type="caution">
    <text evidence="1">The sequence shown here is derived from an EMBL/GenBank/DDBJ whole genome shotgun (WGS) entry which is preliminary data.</text>
</comment>
<organism evidence="1 2">
    <name type="scientific">Niveispirillum lacus</name>
    <dbReference type="NCBI Taxonomy" id="1981099"/>
    <lineage>
        <taxon>Bacteria</taxon>
        <taxon>Pseudomonadati</taxon>
        <taxon>Pseudomonadota</taxon>
        <taxon>Alphaproteobacteria</taxon>
        <taxon>Rhodospirillales</taxon>
        <taxon>Azospirillaceae</taxon>
        <taxon>Niveispirillum</taxon>
    </lineage>
</organism>
<evidence type="ECO:0000313" key="1">
    <source>
        <dbReference type="EMBL" id="OYQ37809.1"/>
    </source>
</evidence>
<name>A0A255Z8N5_9PROT</name>
<accession>A0A255Z8N5</accession>
<dbReference type="AlphaFoldDB" id="A0A255Z8N5"/>
<dbReference type="Proteomes" id="UP000216998">
    <property type="component" value="Unassembled WGS sequence"/>
</dbReference>
<proteinExistence type="predicted"/>
<reference evidence="1 2" key="1">
    <citation type="submission" date="2017-07" db="EMBL/GenBank/DDBJ databases">
        <title>Niveispirillum cyanobacteriorum sp. nov., isolated from cyanobacterial aggregates in a eutrophic lake.</title>
        <authorList>
            <person name="Cai H."/>
        </authorList>
    </citation>
    <scope>NUCLEOTIDE SEQUENCE [LARGE SCALE GENOMIC DNA]</scope>
    <source>
        <strain evidence="2">TH1-14</strain>
    </source>
</reference>
<sequence>MGKTPTSPWGLRAHASGLHQKDLARLAGTDPINVSRGLRGDWTSGVPKHLQALIIAWELMTPAQREDWMRQVVAIVPE</sequence>
<dbReference type="EMBL" id="NOXU01000010">
    <property type="protein sequence ID" value="OYQ37809.1"/>
    <property type="molecule type" value="Genomic_DNA"/>
</dbReference>
<keyword evidence="2" id="KW-1185">Reference proteome</keyword>
<protein>
    <recommendedName>
        <fullName evidence="3">HTH cro/C1-type domain-containing protein</fullName>
    </recommendedName>
</protein>
<gene>
    <name evidence="1" type="ORF">CHU95_00415</name>
</gene>